<dbReference type="STRING" id="1679444.PYTT_2007"/>
<dbReference type="PANTHER" id="PTHR30203:SF33">
    <property type="entry name" value="BLR4455 PROTEIN"/>
    <property type="match status" value="1"/>
</dbReference>
<dbReference type="Gene3D" id="1.20.1600.10">
    <property type="entry name" value="Outer membrane efflux proteins (OEP)"/>
    <property type="match status" value="1"/>
</dbReference>
<dbReference type="SUPFAM" id="SSF56954">
    <property type="entry name" value="Outer membrane efflux proteins (OEP)"/>
    <property type="match status" value="1"/>
</dbReference>
<dbReference type="AlphaFoldDB" id="A0A1H6M1L7"/>
<evidence type="ECO:0000313" key="4">
    <source>
        <dbReference type="EMBL" id="SEH95036.1"/>
    </source>
</evidence>
<evidence type="ECO:0000256" key="2">
    <source>
        <dbReference type="RuleBase" id="RU362097"/>
    </source>
</evidence>
<dbReference type="KEGG" id="agl:PYTT_2007"/>
<dbReference type="PROSITE" id="PS51257">
    <property type="entry name" value="PROKAR_LIPOPROTEIN"/>
    <property type="match status" value="1"/>
</dbReference>
<keyword evidence="3" id="KW-0175">Coiled coil</keyword>
<keyword evidence="2" id="KW-0449">Lipoprotein</keyword>
<dbReference type="RefSeq" id="WP_083076706.1">
    <property type="nucleotide sequence ID" value="NZ_LIGX01000023.1"/>
</dbReference>
<dbReference type="PANTHER" id="PTHR30203">
    <property type="entry name" value="OUTER MEMBRANE CATION EFFLUX PROTEIN"/>
    <property type="match status" value="1"/>
</dbReference>
<gene>
    <name evidence="4" type="ORF">PYTT_2007</name>
</gene>
<keyword evidence="2" id="KW-0472">Membrane</keyword>
<sequence length="489" mass="52639">MNKTQYMKSHGSLVWRSAALAIAALALSSCKFGPDYKKNDMAVPAEFRGGNSSSESVADLPWWKVLRNNELQSLLRDTYANNRDLKSMMANVDSARQYVTIARAPLFPWVSYGGGVSKGSNYAMGNMTQMNGVTTAPGMMKGAVSWEIDLWGKTRRATESAVAQYLASEEGQRALMLSLLRQVADGYLQLLQLDQELEITREAVTSYTKSLNLFQAQLDGGIGDKLQVASAEAALAASKAQVPALEAEIAALENTLSVLAGRTPGSIRRSGSLQSVAGAARVPAGLPAQILANRPDVRQKEFELRSANAEIGVAITNYFPSISLTGGGGLVSSDLARATKHKSAWGVGADLSGPLFQAGTLRANELVARNNFLAAKNAYEQSVLSALADVSTTLIQRAKLNEIIVEQEKAVAAYRTAVESSMDRYTNGLSSYYEVLTAQQNLFPALTALSQYRYQYASTLPTLYTALGGGWQQDNREMLSGASNKNSQD</sequence>
<dbReference type="GO" id="GO:0015562">
    <property type="term" value="F:efflux transmembrane transporter activity"/>
    <property type="evidence" value="ECO:0007669"/>
    <property type="project" value="InterPro"/>
</dbReference>
<comment type="subcellular location">
    <subcellularLocation>
        <location evidence="2">Cell membrane</location>
        <topology evidence="2">Lipid-anchor</topology>
    </subcellularLocation>
</comment>
<dbReference type="Pfam" id="PF02321">
    <property type="entry name" value="OEP"/>
    <property type="match status" value="2"/>
</dbReference>
<keyword evidence="2" id="KW-0732">Signal</keyword>
<evidence type="ECO:0000256" key="1">
    <source>
        <dbReference type="ARBA" id="ARBA00007613"/>
    </source>
</evidence>
<dbReference type="OrthoDB" id="9770517at2"/>
<dbReference type="GO" id="GO:0005886">
    <property type="term" value="C:plasma membrane"/>
    <property type="evidence" value="ECO:0007669"/>
    <property type="project" value="UniProtKB-SubCell"/>
</dbReference>
<dbReference type="NCBIfam" id="TIGR01845">
    <property type="entry name" value="outer_NodT"/>
    <property type="match status" value="1"/>
</dbReference>
<comment type="similarity">
    <text evidence="1 2">Belongs to the outer membrane factor (OMF) (TC 1.B.17) family.</text>
</comment>
<accession>A0A1H6M1L7</accession>
<feature type="coiled-coil region" evidence="3">
    <location>
        <begin position="228"/>
        <end position="255"/>
    </location>
</feature>
<proteinExistence type="inferred from homology"/>
<feature type="chain" id="PRO_5009364129" evidence="2">
    <location>
        <begin position="24"/>
        <end position="489"/>
    </location>
</feature>
<keyword evidence="2" id="KW-1134">Transmembrane beta strand</keyword>
<protein>
    <submittedName>
        <fullName evidence="4">Outer membrane efflux protein</fullName>
    </submittedName>
</protein>
<keyword evidence="2" id="KW-0812">Transmembrane</keyword>
<evidence type="ECO:0000313" key="5">
    <source>
        <dbReference type="Proteomes" id="UP000176204"/>
    </source>
</evidence>
<dbReference type="EMBL" id="LT629973">
    <property type="protein sequence ID" value="SEH95036.1"/>
    <property type="molecule type" value="Genomic_DNA"/>
</dbReference>
<keyword evidence="2" id="KW-0564">Palmitate</keyword>
<dbReference type="InterPro" id="IPR003423">
    <property type="entry name" value="OMP_efflux"/>
</dbReference>
<dbReference type="InterPro" id="IPR010131">
    <property type="entry name" value="MdtP/NodT-like"/>
</dbReference>
<reference evidence="5" key="1">
    <citation type="submission" date="2016-09" db="EMBL/GenBank/DDBJ databases">
        <authorList>
            <person name="Koehorst J."/>
        </authorList>
    </citation>
    <scope>NUCLEOTIDE SEQUENCE [LARGE SCALE GENOMIC DNA]</scope>
</reference>
<dbReference type="Proteomes" id="UP000176204">
    <property type="component" value="Chromosome I"/>
</dbReference>
<name>A0A1H6M1L7_9BACT</name>
<feature type="signal peptide" evidence="2">
    <location>
        <begin position="1"/>
        <end position="23"/>
    </location>
</feature>
<evidence type="ECO:0000256" key="3">
    <source>
        <dbReference type="SAM" id="Coils"/>
    </source>
</evidence>
<dbReference type="Gene3D" id="2.20.200.10">
    <property type="entry name" value="Outer membrane efflux proteins (OEP)"/>
    <property type="match status" value="1"/>
</dbReference>
<keyword evidence="5" id="KW-1185">Reference proteome</keyword>
<organism evidence="4 5">
    <name type="scientific">Akkermansia glycaniphila</name>
    <dbReference type="NCBI Taxonomy" id="1679444"/>
    <lineage>
        <taxon>Bacteria</taxon>
        <taxon>Pseudomonadati</taxon>
        <taxon>Verrucomicrobiota</taxon>
        <taxon>Verrucomicrobiia</taxon>
        <taxon>Verrucomicrobiales</taxon>
        <taxon>Akkermansiaceae</taxon>
        <taxon>Akkermansia</taxon>
    </lineage>
</organism>